<comment type="caution">
    <text evidence="1">The sequence shown here is derived from an EMBL/GenBank/DDBJ whole genome shotgun (WGS) entry which is preliminary data.</text>
</comment>
<dbReference type="InterPro" id="IPR032675">
    <property type="entry name" value="LRR_dom_sf"/>
</dbReference>
<name>A0A369JFX2_HYPMA</name>
<gene>
    <name evidence="1" type="ORF">Hypma_013607</name>
</gene>
<evidence type="ECO:0000313" key="1">
    <source>
        <dbReference type="EMBL" id="RDB19497.1"/>
    </source>
</evidence>
<dbReference type="OrthoDB" id="3063971at2759"/>
<evidence type="ECO:0008006" key="3">
    <source>
        <dbReference type="Google" id="ProtNLM"/>
    </source>
</evidence>
<accession>A0A369JFX2</accession>
<dbReference type="SUPFAM" id="SSF52047">
    <property type="entry name" value="RNI-like"/>
    <property type="match status" value="1"/>
</dbReference>
<organism evidence="1 2">
    <name type="scientific">Hypsizygus marmoreus</name>
    <name type="common">White beech mushroom</name>
    <name type="synonym">Agaricus marmoreus</name>
    <dbReference type="NCBI Taxonomy" id="39966"/>
    <lineage>
        <taxon>Eukaryota</taxon>
        <taxon>Fungi</taxon>
        <taxon>Dikarya</taxon>
        <taxon>Basidiomycota</taxon>
        <taxon>Agaricomycotina</taxon>
        <taxon>Agaricomycetes</taxon>
        <taxon>Agaricomycetidae</taxon>
        <taxon>Agaricales</taxon>
        <taxon>Tricholomatineae</taxon>
        <taxon>Lyophyllaceae</taxon>
        <taxon>Hypsizygus</taxon>
    </lineage>
</organism>
<dbReference type="STRING" id="39966.A0A369JFX2"/>
<dbReference type="EMBL" id="LUEZ02000080">
    <property type="protein sequence ID" value="RDB19497.1"/>
    <property type="molecule type" value="Genomic_DNA"/>
</dbReference>
<protein>
    <recommendedName>
        <fullName evidence="3">F-box domain-containing protein</fullName>
    </recommendedName>
</protein>
<reference evidence="1" key="1">
    <citation type="submission" date="2018-04" db="EMBL/GenBank/DDBJ databases">
        <title>Whole genome sequencing of Hypsizygus marmoreus.</title>
        <authorList>
            <person name="Choi I.-G."/>
            <person name="Min B."/>
            <person name="Kim J.-G."/>
            <person name="Kim S."/>
            <person name="Oh Y.-L."/>
            <person name="Kong W.-S."/>
            <person name="Park H."/>
            <person name="Jeong J."/>
            <person name="Song E.-S."/>
        </authorList>
    </citation>
    <scope>NUCLEOTIDE SEQUENCE [LARGE SCALE GENOMIC DNA]</scope>
    <source>
        <strain evidence="1">51987-8</strain>
    </source>
</reference>
<keyword evidence="2" id="KW-1185">Reference proteome</keyword>
<dbReference type="Proteomes" id="UP000076154">
    <property type="component" value="Unassembled WGS sequence"/>
</dbReference>
<dbReference type="AlphaFoldDB" id="A0A369JFX2"/>
<proteinExistence type="predicted"/>
<dbReference type="Gene3D" id="3.80.10.10">
    <property type="entry name" value="Ribonuclease Inhibitor"/>
    <property type="match status" value="1"/>
</dbReference>
<sequence>MMGNDVEPVDDLNRITYPSSLSRLEEVGETIDKDAAPRSPINRLPPELLRRTFMLGLPDDTSEISNLMALRAAAPQGRATLYPPLPPKITSVCHHWKDIALTTPDLWSTLHVELPHSGVFPGGVIELRPSHDIDYASVPISKAIVDRLSHSGTRPLRLSVHGLNSSHIHSIVAMKTFGNYSDRWEDVRFYLPFDVVYKYATAVGRTPLLTRFILDDDGTYDMPFLSGLFHRDTQAVQIQPLPGLNFLHDAPLLQHAIVPYSKPGILQLPWAQLTTLLLKRPPSVPLIQILRQCSNLQNLVINGYFLKNSGLMTGRLSRLMLQPNTPQNLPGLPVQVPSVRVIHLDCYPAETLQYLLFPNLVVLSIVARRNLNEAADFERHITHSIHWLRLMPSLFRLIIVGSPDLINDALLHSLTPSPNELHTNICPALQIIEFKDCGSRFTDEALIALLRSRMRSDRPPNIKRLIWADISLNRVATFDIEAFRRPFIEDGLDLRITCPSPVPA</sequence>
<dbReference type="InParanoid" id="A0A369JFX2"/>
<evidence type="ECO:0000313" key="2">
    <source>
        <dbReference type="Proteomes" id="UP000076154"/>
    </source>
</evidence>